<dbReference type="Proteomes" id="UP000792457">
    <property type="component" value="Unassembled WGS sequence"/>
</dbReference>
<organism evidence="1 2">
    <name type="scientific">Ladona fulva</name>
    <name type="common">Scarce chaser dragonfly</name>
    <name type="synonym">Libellula fulva</name>
    <dbReference type="NCBI Taxonomy" id="123851"/>
    <lineage>
        <taxon>Eukaryota</taxon>
        <taxon>Metazoa</taxon>
        <taxon>Ecdysozoa</taxon>
        <taxon>Arthropoda</taxon>
        <taxon>Hexapoda</taxon>
        <taxon>Insecta</taxon>
        <taxon>Pterygota</taxon>
        <taxon>Palaeoptera</taxon>
        <taxon>Odonata</taxon>
        <taxon>Epiprocta</taxon>
        <taxon>Anisoptera</taxon>
        <taxon>Libelluloidea</taxon>
        <taxon>Libellulidae</taxon>
        <taxon>Ladona</taxon>
    </lineage>
</organism>
<dbReference type="EMBL" id="KZ308379">
    <property type="protein sequence ID" value="KAG8228644.1"/>
    <property type="molecule type" value="Genomic_DNA"/>
</dbReference>
<proteinExistence type="predicted"/>
<name>A0A8K0K6X1_LADFU</name>
<protein>
    <submittedName>
        <fullName evidence="1">Uncharacterized protein</fullName>
    </submittedName>
</protein>
<dbReference type="InterPro" id="IPR036397">
    <property type="entry name" value="RNaseH_sf"/>
</dbReference>
<gene>
    <name evidence="1" type="ORF">J437_LFUL008295</name>
</gene>
<dbReference type="InterPro" id="IPR001888">
    <property type="entry name" value="Transposase_1"/>
</dbReference>
<dbReference type="Pfam" id="PF01359">
    <property type="entry name" value="Transposase_1"/>
    <property type="match status" value="1"/>
</dbReference>
<comment type="caution">
    <text evidence="1">The sequence shown here is derived from an EMBL/GenBank/DDBJ whole genome shotgun (WGS) entry which is preliminary data.</text>
</comment>
<evidence type="ECO:0000313" key="1">
    <source>
        <dbReference type="EMBL" id="KAG8228644.1"/>
    </source>
</evidence>
<dbReference type="Gene3D" id="3.30.420.10">
    <property type="entry name" value="Ribonuclease H-like superfamily/Ribonuclease H"/>
    <property type="match status" value="1"/>
</dbReference>
<reference evidence="1" key="2">
    <citation type="submission" date="2017-10" db="EMBL/GenBank/DDBJ databases">
        <title>Ladona fulva Genome sequencing and assembly.</title>
        <authorList>
            <person name="Murali S."/>
            <person name="Richards S."/>
            <person name="Bandaranaike D."/>
            <person name="Bellair M."/>
            <person name="Blankenburg K."/>
            <person name="Chao H."/>
            <person name="Dinh H."/>
            <person name="Doddapaneni H."/>
            <person name="Dugan-Rocha S."/>
            <person name="Elkadiri S."/>
            <person name="Gnanaolivu R."/>
            <person name="Hernandez B."/>
            <person name="Skinner E."/>
            <person name="Javaid M."/>
            <person name="Lee S."/>
            <person name="Li M."/>
            <person name="Ming W."/>
            <person name="Munidasa M."/>
            <person name="Muniz J."/>
            <person name="Nguyen L."/>
            <person name="Hughes D."/>
            <person name="Osuji N."/>
            <person name="Pu L.-L."/>
            <person name="Puazo M."/>
            <person name="Qu C."/>
            <person name="Quiroz J."/>
            <person name="Raj R."/>
            <person name="Weissenberger G."/>
            <person name="Xin Y."/>
            <person name="Zou X."/>
            <person name="Han Y."/>
            <person name="Worley K."/>
            <person name="Muzny D."/>
            <person name="Gibbs R."/>
        </authorList>
    </citation>
    <scope>NUCLEOTIDE SEQUENCE</scope>
    <source>
        <strain evidence="1">Sampled in the wild</strain>
    </source>
</reference>
<dbReference type="OrthoDB" id="10065579at2759"/>
<dbReference type="AlphaFoldDB" id="A0A8K0K6X1"/>
<dbReference type="GO" id="GO:0003676">
    <property type="term" value="F:nucleic acid binding"/>
    <property type="evidence" value="ECO:0007669"/>
    <property type="project" value="InterPro"/>
</dbReference>
<keyword evidence="2" id="KW-1185">Reference proteome</keyword>
<accession>A0A8K0K6X1</accession>
<reference evidence="1" key="1">
    <citation type="submission" date="2013-04" db="EMBL/GenBank/DDBJ databases">
        <authorList>
            <person name="Qu J."/>
            <person name="Murali S.C."/>
            <person name="Bandaranaike D."/>
            <person name="Bellair M."/>
            <person name="Blankenburg K."/>
            <person name="Chao H."/>
            <person name="Dinh H."/>
            <person name="Doddapaneni H."/>
            <person name="Downs B."/>
            <person name="Dugan-Rocha S."/>
            <person name="Elkadiri S."/>
            <person name="Gnanaolivu R.D."/>
            <person name="Hernandez B."/>
            <person name="Javaid M."/>
            <person name="Jayaseelan J.C."/>
            <person name="Lee S."/>
            <person name="Li M."/>
            <person name="Ming W."/>
            <person name="Munidasa M."/>
            <person name="Muniz J."/>
            <person name="Nguyen L."/>
            <person name="Ongeri F."/>
            <person name="Osuji N."/>
            <person name="Pu L.-L."/>
            <person name="Puazo M."/>
            <person name="Qu C."/>
            <person name="Quiroz J."/>
            <person name="Raj R."/>
            <person name="Weissenberger G."/>
            <person name="Xin Y."/>
            <person name="Zou X."/>
            <person name="Han Y."/>
            <person name="Richards S."/>
            <person name="Worley K."/>
            <person name="Muzny D."/>
            <person name="Gibbs R."/>
        </authorList>
    </citation>
    <scope>NUCLEOTIDE SEQUENCE</scope>
    <source>
        <strain evidence="1">Sampled in the wild</strain>
    </source>
</reference>
<sequence length="80" mass="9134">MDKNRINHASKKELKQVISNGIQLRNLKIKERKIMASIFWDWKGISLVDFMPKGTTINAAAYSKTLKKLKKKSKARGGEC</sequence>
<evidence type="ECO:0000313" key="2">
    <source>
        <dbReference type="Proteomes" id="UP000792457"/>
    </source>
</evidence>